<dbReference type="Proteomes" id="UP000244335">
    <property type="component" value="Unassembled WGS sequence"/>
</dbReference>
<name>A0AA92C3A5_RHIRH</name>
<gene>
    <name evidence="1" type="ORF">DC430_13255</name>
</gene>
<proteinExistence type="predicted"/>
<evidence type="ECO:0000313" key="2">
    <source>
        <dbReference type="Proteomes" id="UP000244335"/>
    </source>
</evidence>
<dbReference type="RefSeq" id="WP_116493205.1">
    <property type="nucleotide sequence ID" value="NZ_QDFR01000003.1"/>
</dbReference>
<reference evidence="1 2" key="1">
    <citation type="submission" date="2018-04" db="EMBL/GenBank/DDBJ databases">
        <authorList>
            <person name="Hagen T."/>
        </authorList>
    </citation>
    <scope>NUCLEOTIDE SEQUENCE [LARGE SCALE GENOMIC DNA]</scope>
    <source>
        <strain evidence="1 2">TPD7009</strain>
    </source>
</reference>
<accession>A0AA92C3A5</accession>
<sequence>MILEALNYAGTYWKTEPAFRPHIRYSVNLWARANRCATAWGEHEENSKRFILSTASRLKQRRTAVILGSGLLRDVPWRQLSAAFDTLVLVDLVHLSSVRAKLYRRKYRNVVLNSRDLSGYDMLKSGIDIEPLSFLRQVPYLDLVVSANLLSQIGTGARHRVEQDGTNGIPEDTLHRLIQAHVDGLSGLPCKVCLLTDTGVDIIDRTGKVHQHEDLLHGVQIPNIVQQWDWPVAPFGEESKDYQIVHRVVASNLR</sequence>
<dbReference type="EMBL" id="QDFR01000003">
    <property type="protein sequence ID" value="PVE54188.1"/>
    <property type="molecule type" value="Genomic_DNA"/>
</dbReference>
<dbReference type="AlphaFoldDB" id="A0AA92C3A5"/>
<protein>
    <submittedName>
        <fullName evidence="1">Uncharacterized protein</fullName>
    </submittedName>
</protein>
<evidence type="ECO:0000313" key="1">
    <source>
        <dbReference type="EMBL" id="PVE54188.1"/>
    </source>
</evidence>
<comment type="caution">
    <text evidence="1">The sequence shown here is derived from an EMBL/GenBank/DDBJ whole genome shotgun (WGS) entry which is preliminary data.</text>
</comment>
<organism evidence="1 2">
    <name type="scientific">Rhizobium rhizogenes</name>
    <name type="common">Agrobacterium rhizogenes</name>
    <dbReference type="NCBI Taxonomy" id="359"/>
    <lineage>
        <taxon>Bacteria</taxon>
        <taxon>Pseudomonadati</taxon>
        <taxon>Pseudomonadota</taxon>
        <taxon>Alphaproteobacteria</taxon>
        <taxon>Hyphomicrobiales</taxon>
        <taxon>Rhizobiaceae</taxon>
        <taxon>Rhizobium/Agrobacterium group</taxon>
        <taxon>Rhizobium</taxon>
    </lineage>
</organism>